<feature type="signal peptide" evidence="1">
    <location>
        <begin position="1"/>
        <end position="22"/>
    </location>
</feature>
<sequence>MPRPARVFALAAHLAIGIAACAGQRGGPVAPSRAEAPPPFAVAPDFRVPDSTGTPRGLADLAGPHGLVLVTYRGHW</sequence>
<keyword evidence="1" id="KW-0732">Signal</keyword>
<evidence type="ECO:0000313" key="2">
    <source>
        <dbReference type="EMBL" id="SFE07071.1"/>
    </source>
</evidence>
<feature type="chain" id="PRO_5011532185" description="AhpC/TSA family protein" evidence="1">
    <location>
        <begin position="23"/>
        <end position="76"/>
    </location>
</feature>
<proteinExistence type="predicted"/>
<dbReference type="AlphaFoldDB" id="A0A1I1XIR3"/>
<evidence type="ECO:0000256" key="1">
    <source>
        <dbReference type="SAM" id="SignalP"/>
    </source>
</evidence>
<organism evidence="2 3">
    <name type="scientific">Nannocystis exedens</name>
    <dbReference type="NCBI Taxonomy" id="54"/>
    <lineage>
        <taxon>Bacteria</taxon>
        <taxon>Pseudomonadati</taxon>
        <taxon>Myxococcota</taxon>
        <taxon>Polyangia</taxon>
        <taxon>Nannocystales</taxon>
        <taxon>Nannocystaceae</taxon>
        <taxon>Nannocystis</taxon>
    </lineage>
</organism>
<evidence type="ECO:0008006" key="4">
    <source>
        <dbReference type="Google" id="ProtNLM"/>
    </source>
</evidence>
<dbReference type="STRING" id="54.SAMN02745121_02881"/>
<reference evidence="3" key="1">
    <citation type="submission" date="2016-10" db="EMBL/GenBank/DDBJ databases">
        <authorList>
            <person name="Varghese N."/>
            <person name="Submissions S."/>
        </authorList>
    </citation>
    <scope>NUCLEOTIDE SEQUENCE [LARGE SCALE GENOMIC DNA]</scope>
    <source>
        <strain evidence="3">ATCC 25963</strain>
    </source>
</reference>
<dbReference type="EMBL" id="FOMX01000008">
    <property type="protein sequence ID" value="SFE07071.1"/>
    <property type="molecule type" value="Genomic_DNA"/>
</dbReference>
<evidence type="ECO:0000313" key="3">
    <source>
        <dbReference type="Proteomes" id="UP000199400"/>
    </source>
</evidence>
<accession>A0A1I1XIR3</accession>
<protein>
    <recommendedName>
        <fullName evidence="4">AhpC/TSA family protein</fullName>
    </recommendedName>
</protein>
<dbReference type="PROSITE" id="PS51257">
    <property type="entry name" value="PROKAR_LIPOPROTEIN"/>
    <property type="match status" value="1"/>
</dbReference>
<dbReference type="RefSeq" id="WP_096331264.1">
    <property type="nucleotide sequence ID" value="NZ_FOMX01000008.1"/>
</dbReference>
<dbReference type="Proteomes" id="UP000199400">
    <property type="component" value="Unassembled WGS sequence"/>
</dbReference>
<gene>
    <name evidence="2" type="ORF">SAMN02745121_02881</name>
</gene>
<dbReference type="OrthoDB" id="9809746at2"/>
<keyword evidence="3" id="KW-1185">Reference proteome</keyword>
<name>A0A1I1XIR3_9BACT</name>